<dbReference type="Gene3D" id="1.10.287.950">
    <property type="entry name" value="Methyl-accepting chemotaxis protein"/>
    <property type="match status" value="1"/>
</dbReference>
<comment type="subcellular location">
    <subcellularLocation>
        <location evidence="1">Membrane</location>
    </subcellularLocation>
</comment>
<dbReference type="SUPFAM" id="SSF55785">
    <property type="entry name" value="PYP-like sensor domain (PAS domain)"/>
    <property type="match status" value="1"/>
</dbReference>
<accession>A0A844D7J0</accession>
<comment type="caution">
    <text evidence="8">The sequence shown here is derived from an EMBL/GenBank/DDBJ whole genome shotgun (WGS) entry which is preliminary data.</text>
</comment>
<evidence type="ECO:0000313" key="9">
    <source>
        <dbReference type="Proteomes" id="UP000439986"/>
    </source>
</evidence>
<dbReference type="InterPro" id="IPR003660">
    <property type="entry name" value="HAMP_dom"/>
</dbReference>
<protein>
    <submittedName>
        <fullName evidence="8">PAS domain S-box protein</fullName>
    </submittedName>
</protein>
<dbReference type="NCBIfam" id="TIGR00229">
    <property type="entry name" value="sensory_box"/>
    <property type="match status" value="1"/>
</dbReference>
<dbReference type="SMART" id="SM00304">
    <property type="entry name" value="HAMP"/>
    <property type="match status" value="1"/>
</dbReference>
<dbReference type="GO" id="GO:0005886">
    <property type="term" value="C:plasma membrane"/>
    <property type="evidence" value="ECO:0007669"/>
    <property type="project" value="TreeGrafter"/>
</dbReference>
<evidence type="ECO:0000313" key="8">
    <source>
        <dbReference type="EMBL" id="MRW84116.1"/>
    </source>
</evidence>
<evidence type="ECO:0000256" key="2">
    <source>
        <dbReference type="ARBA" id="ARBA00029447"/>
    </source>
</evidence>
<dbReference type="Gene3D" id="3.30.450.20">
    <property type="entry name" value="PAS domain"/>
    <property type="match status" value="1"/>
</dbReference>
<dbReference type="GO" id="GO:0006935">
    <property type="term" value="P:chemotaxis"/>
    <property type="evidence" value="ECO:0007669"/>
    <property type="project" value="TreeGrafter"/>
</dbReference>
<evidence type="ECO:0000259" key="5">
    <source>
        <dbReference type="PROSITE" id="PS50111"/>
    </source>
</evidence>
<dbReference type="GO" id="GO:0007165">
    <property type="term" value="P:signal transduction"/>
    <property type="evidence" value="ECO:0007669"/>
    <property type="project" value="UniProtKB-KW"/>
</dbReference>
<dbReference type="GO" id="GO:0004888">
    <property type="term" value="F:transmembrane signaling receptor activity"/>
    <property type="evidence" value="ECO:0007669"/>
    <property type="project" value="TreeGrafter"/>
</dbReference>
<dbReference type="FunFam" id="1.10.287.950:FF:000001">
    <property type="entry name" value="Methyl-accepting chemotaxis sensory transducer"/>
    <property type="match status" value="1"/>
</dbReference>
<dbReference type="InterPro" id="IPR013655">
    <property type="entry name" value="PAS_fold_3"/>
</dbReference>
<feature type="transmembrane region" description="Helical" evidence="4">
    <location>
        <begin position="145"/>
        <end position="166"/>
    </location>
</feature>
<dbReference type="AlphaFoldDB" id="A0A844D7J0"/>
<dbReference type="CDD" id="cd11386">
    <property type="entry name" value="MCP_signal"/>
    <property type="match status" value="1"/>
</dbReference>
<reference evidence="8 9" key="1">
    <citation type="submission" date="2019-11" db="EMBL/GenBank/DDBJ databases">
        <title>Novel species isolated from a subtropical stream in China.</title>
        <authorList>
            <person name="Lu H."/>
        </authorList>
    </citation>
    <scope>NUCLEOTIDE SEQUENCE [LARGE SCALE GENOMIC DNA]</scope>
    <source>
        <strain evidence="8 9">FT26W</strain>
    </source>
</reference>
<evidence type="ECO:0000256" key="3">
    <source>
        <dbReference type="PROSITE-ProRule" id="PRU00284"/>
    </source>
</evidence>
<dbReference type="PANTHER" id="PTHR43531:SF7">
    <property type="entry name" value="AEROTAXIS RECEPTOR"/>
    <property type="match status" value="1"/>
</dbReference>
<dbReference type="SUPFAM" id="SSF58104">
    <property type="entry name" value="Methyl-accepting chemotaxis protein (MCP) signaling domain"/>
    <property type="match status" value="1"/>
</dbReference>
<keyword evidence="3" id="KW-0807">Transducer</keyword>
<organism evidence="8 9">
    <name type="scientific">Duganella aquatilis</name>
    <dbReference type="NCBI Taxonomy" id="2666082"/>
    <lineage>
        <taxon>Bacteria</taxon>
        <taxon>Pseudomonadati</taxon>
        <taxon>Pseudomonadota</taxon>
        <taxon>Betaproteobacteria</taxon>
        <taxon>Burkholderiales</taxon>
        <taxon>Oxalobacteraceae</taxon>
        <taxon>Telluria group</taxon>
        <taxon>Duganella</taxon>
    </lineage>
</organism>
<feature type="domain" description="PAS" evidence="6">
    <location>
        <begin position="6"/>
        <end position="50"/>
    </location>
</feature>
<keyword evidence="4" id="KW-0472">Membrane</keyword>
<dbReference type="PROSITE" id="PS50112">
    <property type="entry name" value="PAS"/>
    <property type="match status" value="1"/>
</dbReference>
<feature type="domain" description="HAMP" evidence="7">
    <location>
        <begin position="189"/>
        <end position="241"/>
    </location>
</feature>
<dbReference type="InterPro" id="IPR004089">
    <property type="entry name" value="MCPsignal_dom"/>
</dbReference>
<dbReference type="SMART" id="SM00283">
    <property type="entry name" value="MA"/>
    <property type="match status" value="1"/>
</dbReference>
<keyword evidence="9" id="KW-1185">Reference proteome</keyword>
<name>A0A844D7J0_9BURK</name>
<evidence type="ECO:0000256" key="4">
    <source>
        <dbReference type="SAM" id="Phobius"/>
    </source>
</evidence>
<gene>
    <name evidence="8" type="ORF">GJ698_08395</name>
</gene>
<dbReference type="SMART" id="SM00091">
    <property type="entry name" value="PAS"/>
    <property type="match status" value="1"/>
</dbReference>
<feature type="domain" description="Methyl-accepting transducer" evidence="5">
    <location>
        <begin position="246"/>
        <end position="475"/>
    </location>
</feature>
<dbReference type="Pfam" id="PF00015">
    <property type="entry name" value="MCPsignal"/>
    <property type="match status" value="1"/>
</dbReference>
<keyword evidence="4" id="KW-1133">Transmembrane helix</keyword>
<dbReference type="Pfam" id="PF08447">
    <property type="entry name" value="PAS_3"/>
    <property type="match status" value="1"/>
</dbReference>
<dbReference type="InterPro" id="IPR035965">
    <property type="entry name" value="PAS-like_dom_sf"/>
</dbReference>
<evidence type="ECO:0000256" key="1">
    <source>
        <dbReference type="ARBA" id="ARBA00004370"/>
    </source>
</evidence>
<comment type="similarity">
    <text evidence="2">Belongs to the methyl-accepting chemotaxis (MCP) protein family.</text>
</comment>
<dbReference type="PROSITE" id="PS50885">
    <property type="entry name" value="HAMP"/>
    <property type="match status" value="1"/>
</dbReference>
<dbReference type="CDD" id="cd00130">
    <property type="entry name" value="PAS"/>
    <property type="match status" value="1"/>
</dbReference>
<evidence type="ECO:0000259" key="7">
    <source>
        <dbReference type="PROSITE" id="PS50885"/>
    </source>
</evidence>
<evidence type="ECO:0000259" key="6">
    <source>
        <dbReference type="PROSITE" id="PS50112"/>
    </source>
</evidence>
<proteinExistence type="inferred from homology"/>
<dbReference type="EMBL" id="WKJL01000004">
    <property type="protein sequence ID" value="MRW84116.1"/>
    <property type="molecule type" value="Genomic_DNA"/>
</dbReference>
<sequence>MRLNLPVSNIEYVLDETQTIVSKTDLNGNITYINRDFINVSGYSEEELIGAPQNIVRHPDMPCAAFEDMWRTLKQGRAWNGLVKNRCKSGNFYWVEANAAPYLENGKVVGYTSVRVKPSRERIEAAEHLYKTENLKFKEKRNISLSLTLNILFFAIIGLMLVSLLLPATKTIIGIDMALTVAGLMLLRKTAIAPLTAMREYLDEMSGGDLTGHIDVKGSSETIEMLHALRILQINLQSLVGQIKEASTVVSADANDIAHGNADLSARTEGQSSSLEETAASMKQMTDTVRQNADAAHDANDLALAAARVAGEGGEAVNAVVHTMESIRQSSARIADIISVIDGIAFQTNILALNAAVEAARAGEQGRGFAVVATEVRNLAQRSATAAHEIKDLITHSVDEIASGSRQAADAGRIMAGIVESVRKVERYMGDISNASKEQSSGIEQINQAVAHIDAINQQNAVVVEEAALAAQRMQQQALQLGNLICQFKLVACSTSSNILRLDARRKRVPLSVMASEEALASTRLSTQISVYRP</sequence>
<keyword evidence="4" id="KW-0812">Transmembrane</keyword>
<dbReference type="Proteomes" id="UP000439986">
    <property type="component" value="Unassembled WGS sequence"/>
</dbReference>
<dbReference type="InterPro" id="IPR051310">
    <property type="entry name" value="MCP_chemotaxis"/>
</dbReference>
<dbReference type="PROSITE" id="PS50111">
    <property type="entry name" value="CHEMOTAXIS_TRANSDUC_2"/>
    <property type="match status" value="1"/>
</dbReference>
<dbReference type="InterPro" id="IPR000014">
    <property type="entry name" value="PAS"/>
</dbReference>
<dbReference type="PANTHER" id="PTHR43531">
    <property type="entry name" value="PROTEIN ICFG"/>
    <property type="match status" value="1"/>
</dbReference>